<protein>
    <recommendedName>
        <fullName evidence="7">FAM234A/B beta-propeller domain-containing protein</fullName>
    </recommendedName>
</protein>
<dbReference type="PANTHER" id="PTHR21419">
    <property type="match status" value="1"/>
</dbReference>
<dbReference type="AlphaFoldDB" id="A0A210QGW2"/>
<evidence type="ECO:0000256" key="3">
    <source>
        <dbReference type="ARBA" id="ARBA00022989"/>
    </source>
</evidence>
<dbReference type="SUPFAM" id="SSF69318">
    <property type="entry name" value="Integrin alpha N-terminal domain"/>
    <property type="match status" value="2"/>
</dbReference>
<feature type="domain" description="FAM234A/B beta-propeller" evidence="7">
    <location>
        <begin position="127"/>
        <end position="523"/>
    </location>
</feature>
<dbReference type="Proteomes" id="UP000242188">
    <property type="component" value="Unassembled WGS sequence"/>
</dbReference>
<keyword evidence="9" id="KW-1185">Reference proteome</keyword>
<keyword evidence="2 6" id="KW-0812">Transmembrane</keyword>
<reference evidence="8 9" key="1">
    <citation type="journal article" date="2017" name="Nat. Ecol. Evol.">
        <title>Scallop genome provides insights into evolution of bilaterian karyotype and development.</title>
        <authorList>
            <person name="Wang S."/>
            <person name="Zhang J."/>
            <person name="Jiao W."/>
            <person name="Li J."/>
            <person name="Xun X."/>
            <person name="Sun Y."/>
            <person name="Guo X."/>
            <person name="Huan P."/>
            <person name="Dong B."/>
            <person name="Zhang L."/>
            <person name="Hu X."/>
            <person name="Sun X."/>
            <person name="Wang J."/>
            <person name="Zhao C."/>
            <person name="Wang Y."/>
            <person name="Wang D."/>
            <person name="Huang X."/>
            <person name="Wang R."/>
            <person name="Lv J."/>
            <person name="Li Y."/>
            <person name="Zhang Z."/>
            <person name="Liu B."/>
            <person name="Lu W."/>
            <person name="Hui Y."/>
            <person name="Liang J."/>
            <person name="Zhou Z."/>
            <person name="Hou R."/>
            <person name="Li X."/>
            <person name="Liu Y."/>
            <person name="Li H."/>
            <person name="Ning X."/>
            <person name="Lin Y."/>
            <person name="Zhao L."/>
            <person name="Xing Q."/>
            <person name="Dou J."/>
            <person name="Li Y."/>
            <person name="Mao J."/>
            <person name="Guo H."/>
            <person name="Dou H."/>
            <person name="Li T."/>
            <person name="Mu C."/>
            <person name="Jiang W."/>
            <person name="Fu Q."/>
            <person name="Fu X."/>
            <person name="Miao Y."/>
            <person name="Liu J."/>
            <person name="Yu Q."/>
            <person name="Li R."/>
            <person name="Liao H."/>
            <person name="Li X."/>
            <person name="Kong Y."/>
            <person name="Jiang Z."/>
            <person name="Chourrout D."/>
            <person name="Li R."/>
            <person name="Bao Z."/>
        </authorList>
    </citation>
    <scope>NUCLEOTIDE SEQUENCE [LARGE SCALE GENOMIC DNA]</scope>
    <source>
        <strain evidence="8 9">PY_sf001</strain>
    </source>
</reference>
<feature type="compositionally biased region" description="Basic and acidic residues" evidence="5">
    <location>
        <begin position="1"/>
        <end position="11"/>
    </location>
</feature>
<dbReference type="InterPro" id="IPR028994">
    <property type="entry name" value="Integrin_alpha_N"/>
</dbReference>
<evidence type="ECO:0000259" key="7">
    <source>
        <dbReference type="Pfam" id="PF23727"/>
    </source>
</evidence>
<dbReference type="InterPro" id="IPR055409">
    <property type="entry name" value="Beta-prop_FAM234A_B"/>
</dbReference>
<feature type="region of interest" description="Disordered" evidence="5">
    <location>
        <begin position="1"/>
        <end position="23"/>
    </location>
</feature>
<gene>
    <name evidence="8" type="ORF">KP79_PYT17964</name>
</gene>
<evidence type="ECO:0000256" key="4">
    <source>
        <dbReference type="ARBA" id="ARBA00023136"/>
    </source>
</evidence>
<evidence type="ECO:0000256" key="2">
    <source>
        <dbReference type="ARBA" id="ARBA00022692"/>
    </source>
</evidence>
<dbReference type="InterPro" id="IPR045232">
    <property type="entry name" value="FAM234"/>
</dbReference>
<dbReference type="EMBL" id="NEDP02003747">
    <property type="protein sequence ID" value="OWF47957.1"/>
    <property type="molecule type" value="Genomic_DNA"/>
</dbReference>
<organism evidence="8 9">
    <name type="scientific">Mizuhopecten yessoensis</name>
    <name type="common">Japanese scallop</name>
    <name type="synonym">Patinopecten yessoensis</name>
    <dbReference type="NCBI Taxonomy" id="6573"/>
    <lineage>
        <taxon>Eukaryota</taxon>
        <taxon>Metazoa</taxon>
        <taxon>Spiralia</taxon>
        <taxon>Lophotrochozoa</taxon>
        <taxon>Mollusca</taxon>
        <taxon>Bivalvia</taxon>
        <taxon>Autobranchia</taxon>
        <taxon>Pteriomorphia</taxon>
        <taxon>Pectinida</taxon>
        <taxon>Pectinoidea</taxon>
        <taxon>Pectinidae</taxon>
        <taxon>Mizuhopecten</taxon>
    </lineage>
</organism>
<accession>A0A210QGW2</accession>
<dbReference type="Pfam" id="PF23727">
    <property type="entry name" value="Beta-prop_FAM234A_B"/>
    <property type="match status" value="1"/>
</dbReference>
<dbReference type="Gene3D" id="2.130.10.10">
    <property type="entry name" value="YVTN repeat-like/Quinoprotein amine dehydrogenase"/>
    <property type="match status" value="1"/>
</dbReference>
<keyword evidence="3 6" id="KW-1133">Transmembrane helix</keyword>
<dbReference type="PANTHER" id="PTHR21419:SF30">
    <property type="entry name" value="IG-LIKE DOMAIN-CONTAINING PROTEIN"/>
    <property type="match status" value="1"/>
</dbReference>
<evidence type="ECO:0000313" key="9">
    <source>
        <dbReference type="Proteomes" id="UP000242188"/>
    </source>
</evidence>
<dbReference type="OrthoDB" id="567787at2759"/>
<sequence>MPSKKGADYKHLLPFGSDSEDDDFDEKENLVINQTSVPEVSINDTKRSSPILRNGNGYTFSTPYKSSSRDSCCSPTTVAAVFALMLLSVGVGYIAGFFTPMSSLPWQHHNEHSPDLEQSVHKRTADWRTKLSDYGTESCIRLVDADGDGILDIIVGIAIGKDVSQMIVESSMAEFCKNLGMKEPCAGGVVALRGYDGKLLWKADAYSEVFGLNCHSVDVNQDGTPDCIATGRLGTLTAIDTTTGTVLWRDSSSYVNRGWNIYSVAIIPDMDGDKVKDIVISHGGDPTVLAENHVRKTGWLMMISGRTGLPIGTHLDLPEHKEVYISPVLHERRDGSQYILYGSGGETVGGLFLAISLPDFYRNVMGLPKGTLVRNTRGAYDQWGFKTPSEKGEIELFRSDQKGVMVPPVLVDVNKDGVNDILMTGFDGTMVLYDGENLEVMWKIKFEDRESYSSPAPGYFNDDDVIDFMMHWSKGAWPFYNATDDVVIDGKDGTVLWNMTSGRYDVSSDLTVRTSAHNRDIFLYKAQGRNGEDPQHTGAIHGATGVQRVINRRSLDDGTSVLEETVVDESNADLEGVLLDSSHFRAKRRGIDKNYVECESDQTVFLAELFALDRTTMKAPIKLWERGSEKFYYKLSGNDKKLIQESIKVHGVNRTLTENEVPWSRGKRESQKPFCIVEQPDERTTGAIGDVDGDGKLDLIVNLVSVGILRDQYANYVKMKFDTDIYKVNLEEALARQLYTPINVTIHQRMRNVMNENKITSLKFLPADKQTWGGYMGTTGDSAFHEV</sequence>
<evidence type="ECO:0000256" key="5">
    <source>
        <dbReference type="SAM" id="MobiDB-lite"/>
    </source>
</evidence>
<dbReference type="InterPro" id="IPR015943">
    <property type="entry name" value="WD40/YVTN_repeat-like_dom_sf"/>
</dbReference>
<evidence type="ECO:0000313" key="8">
    <source>
        <dbReference type="EMBL" id="OWF47957.1"/>
    </source>
</evidence>
<proteinExistence type="predicted"/>
<dbReference type="GO" id="GO:0016020">
    <property type="term" value="C:membrane"/>
    <property type="evidence" value="ECO:0007669"/>
    <property type="project" value="UniProtKB-SubCell"/>
</dbReference>
<evidence type="ECO:0000256" key="1">
    <source>
        <dbReference type="ARBA" id="ARBA00004167"/>
    </source>
</evidence>
<feature type="transmembrane region" description="Helical" evidence="6">
    <location>
        <begin position="78"/>
        <end position="98"/>
    </location>
</feature>
<evidence type="ECO:0000256" key="6">
    <source>
        <dbReference type="SAM" id="Phobius"/>
    </source>
</evidence>
<keyword evidence="4 6" id="KW-0472">Membrane</keyword>
<comment type="subcellular location">
    <subcellularLocation>
        <location evidence="1">Membrane</location>
        <topology evidence="1">Single-pass membrane protein</topology>
    </subcellularLocation>
</comment>
<comment type="caution">
    <text evidence="8">The sequence shown here is derived from an EMBL/GenBank/DDBJ whole genome shotgun (WGS) entry which is preliminary data.</text>
</comment>
<name>A0A210QGW2_MIZYE</name>